<dbReference type="InterPro" id="IPR014710">
    <property type="entry name" value="RmlC-like_jellyroll"/>
</dbReference>
<comment type="similarity">
    <text evidence="2">Belongs to the germin family.</text>
</comment>
<dbReference type="PROSITE" id="PS00725">
    <property type="entry name" value="GERMIN"/>
    <property type="match status" value="1"/>
</dbReference>
<evidence type="ECO:0000256" key="5">
    <source>
        <dbReference type="ARBA" id="ARBA00023211"/>
    </source>
</evidence>
<dbReference type="PANTHER" id="PTHR31238">
    <property type="entry name" value="GERMIN-LIKE PROTEIN SUBFAMILY 3 MEMBER 3"/>
    <property type="match status" value="1"/>
</dbReference>
<dbReference type="SUPFAM" id="SSF51182">
    <property type="entry name" value="RmlC-like cupins"/>
    <property type="match status" value="1"/>
</dbReference>
<dbReference type="SMART" id="SM00835">
    <property type="entry name" value="Cupin_1"/>
    <property type="match status" value="1"/>
</dbReference>
<dbReference type="AlphaFoldDB" id="A0AAD6SYC9"/>
<keyword evidence="5" id="KW-0464">Manganese</keyword>
<dbReference type="InterPro" id="IPR019780">
    <property type="entry name" value="Germin_Mn-BS"/>
</dbReference>
<proteinExistence type="inferred from homology"/>
<dbReference type="CDD" id="cd02241">
    <property type="entry name" value="cupin_OxOx"/>
    <property type="match status" value="1"/>
</dbReference>
<evidence type="ECO:0000259" key="6">
    <source>
        <dbReference type="SMART" id="SM00835"/>
    </source>
</evidence>
<sequence>MKPSGHPRGKEWIRNSQASGRIERYFIVPMRLARISLSLFLVCPRYKVVDLCDEILWVTEYTRQPSAPSVSLLQITDYSSTVHSFVIPPPLASGMLFNLYVILAVLGGCSLSAHAAPAVATPPPVPLVANAASIASGLKGQPSVNDRLKKLLYDSSGKLLTGSALRDLTVFDFNNQAIASGAKGGSILLATVDNFPILEEFGISGAISFVEPCGLNIPHLHPRADEMLTVYQATIFPKGSIHYQQNPTCSPAVFVASLNSEDPGRSDIATNFWMLPDDILDSALGFPETIGGGNIDAWRAHLPANLAAGVDSCLQACGLSQ</sequence>
<evidence type="ECO:0000256" key="1">
    <source>
        <dbReference type="ARBA" id="ARBA00004613"/>
    </source>
</evidence>
<keyword evidence="4" id="KW-0479">Metal-binding</keyword>
<accession>A0AAD6SYC9</accession>
<dbReference type="InterPro" id="IPR006045">
    <property type="entry name" value="Cupin_1"/>
</dbReference>
<evidence type="ECO:0000256" key="2">
    <source>
        <dbReference type="ARBA" id="ARBA00007456"/>
    </source>
</evidence>
<evidence type="ECO:0000313" key="7">
    <source>
        <dbReference type="EMBL" id="KAJ7035924.1"/>
    </source>
</evidence>
<keyword evidence="8" id="KW-1185">Reference proteome</keyword>
<gene>
    <name evidence="7" type="ORF">C8F04DRAFT_1181950</name>
</gene>
<dbReference type="EMBL" id="JARJCM010000047">
    <property type="protein sequence ID" value="KAJ7035924.1"/>
    <property type="molecule type" value="Genomic_DNA"/>
</dbReference>
<evidence type="ECO:0000256" key="3">
    <source>
        <dbReference type="ARBA" id="ARBA00022525"/>
    </source>
</evidence>
<dbReference type="InterPro" id="IPR011051">
    <property type="entry name" value="RmlC_Cupin_sf"/>
</dbReference>
<dbReference type="Gene3D" id="2.60.120.10">
    <property type="entry name" value="Jelly Rolls"/>
    <property type="match status" value="2"/>
</dbReference>
<keyword evidence="3" id="KW-0964">Secreted</keyword>
<comment type="caution">
    <text evidence="7">The sequence shown here is derived from an EMBL/GenBank/DDBJ whole genome shotgun (WGS) entry which is preliminary data.</text>
</comment>
<dbReference type="Proteomes" id="UP001218188">
    <property type="component" value="Unassembled WGS sequence"/>
</dbReference>
<dbReference type="Pfam" id="PF00190">
    <property type="entry name" value="Cupin_1"/>
    <property type="match status" value="1"/>
</dbReference>
<dbReference type="GO" id="GO:0030145">
    <property type="term" value="F:manganese ion binding"/>
    <property type="evidence" value="ECO:0007669"/>
    <property type="project" value="InterPro"/>
</dbReference>
<evidence type="ECO:0000313" key="8">
    <source>
        <dbReference type="Proteomes" id="UP001218188"/>
    </source>
</evidence>
<reference evidence="7" key="1">
    <citation type="submission" date="2023-03" db="EMBL/GenBank/DDBJ databases">
        <title>Massive genome expansion in bonnet fungi (Mycena s.s.) driven by repeated elements and novel gene families across ecological guilds.</title>
        <authorList>
            <consortium name="Lawrence Berkeley National Laboratory"/>
            <person name="Harder C.B."/>
            <person name="Miyauchi S."/>
            <person name="Viragh M."/>
            <person name="Kuo A."/>
            <person name="Thoen E."/>
            <person name="Andreopoulos B."/>
            <person name="Lu D."/>
            <person name="Skrede I."/>
            <person name="Drula E."/>
            <person name="Henrissat B."/>
            <person name="Morin E."/>
            <person name="Kohler A."/>
            <person name="Barry K."/>
            <person name="LaButti K."/>
            <person name="Morin E."/>
            <person name="Salamov A."/>
            <person name="Lipzen A."/>
            <person name="Mereny Z."/>
            <person name="Hegedus B."/>
            <person name="Baldrian P."/>
            <person name="Stursova M."/>
            <person name="Weitz H."/>
            <person name="Taylor A."/>
            <person name="Grigoriev I.V."/>
            <person name="Nagy L.G."/>
            <person name="Martin F."/>
            <person name="Kauserud H."/>
        </authorList>
    </citation>
    <scope>NUCLEOTIDE SEQUENCE</scope>
    <source>
        <strain evidence="7">CBHHK200</strain>
    </source>
</reference>
<name>A0AAD6SYC9_9AGAR</name>
<organism evidence="7 8">
    <name type="scientific">Mycena alexandri</name>
    <dbReference type="NCBI Taxonomy" id="1745969"/>
    <lineage>
        <taxon>Eukaryota</taxon>
        <taxon>Fungi</taxon>
        <taxon>Dikarya</taxon>
        <taxon>Basidiomycota</taxon>
        <taxon>Agaricomycotina</taxon>
        <taxon>Agaricomycetes</taxon>
        <taxon>Agaricomycetidae</taxon>
        <taxon>Agaricales</taxon>
        <taxon>Marasmiineae</taxon>
        <taxon>Mycenaceae</taxon>
        <taxon>Mycena</taxon>
    </lineage>
</organism>
<dbReference type="GO" id="GO:0005576">
    <property type="term" value="C:extracellular region"/>
    <property type="evidence" value="ECO:0007669"/>
    <property type="project" value="UniProtKB-SubCell"/>
</dbReference>
<feature type="domain" description="Cupin type-1" evidence="6">
    <location>
        <begin position="171"/>
        <end position="292"/>
    </location>
</feature>
<dbReference type="InterPro" id="IPR001929">
    <property type="entry name" value="Germin"/>
</dbReference>
<comment type="subcellular location">
    <subcellularLocation>
        <location evidence="1">Secreted</location>
    </subcellularLocation>
</comment>
<protein>
    <submittedName>
        <fullName evidence="7">RmlC-like cupin domain-containing protein</fullName>
    </submittedName>
</protein>
<evidence type="ECO:0000256" key="4">
    <source>
        <dbReference type="ARBA" id="ARBA00022723"/>
    </source>
</evidence>